<dbReference type="GO" id="GO:0016197">
    <property type="term" value="P:endosomal transport"/>
    <property type="evidence" value="ECO:0007669"/>
    <property type="project" value="TreeGrafter"/>
</dbReference>
<dbReference type="Proteomes" id="UP001162156">
    <property type="component" value="Unassembled WGS sequence"/>
</dbReference>
<dbReference type="InterPro" id="IPR038132">
    <property type="entry name" value="Vps16_C_sf"/>
</dbReference>
<evidence type="ECO:0000256" key="1">
    <source>
        <dbReference type="ARBA" id="ARBA00009250"/>
    </source>
</evidence>
<organism evidence="6 7">
    <name type="scientific">Rhamnusium bicolor</name>
    <dbReference type="NCBI Taxonomy" id="1586634"/>
    <lineage>
        <taxon>Eukaryota</taxon>
        <taxon>Metazoa</taxon>
        <taxon>Ecdysozoa</taxon>
        <taxon>Arthropoda</taxon>
        <taxon>Hexapoda</taxon>
        <taxon>Insecta</taxon>
        <taxon>Pterygota</taxon>
        <taxon>Neoptera</taxon>
        <taxon>Endopterygota</taxon>
        <taxon>Coleoptera</taxon>
        <taxon>Polyphaga</taxon>
        <taxon>Cucujiformia</taxon>
        <taxon>Chrysomeloidea</taxon>
        <taxon>Cerambycidae</taxon>
        <taxon>Lepturinae</taxon>
        <taxon>Rhagiini</taxon>
        <taxon>Rhamnusium</taxon>
    </lineage>
</organism>
<dbReference type="InterPro" id="IPR036322">
    <property type="entry name" value="WD40_repeat_dom_sf"/>
</dbReference>
<comment type="similarity">
    <text evidence="1">Belongs to the VPS16 family.</text>
</comment>
<comment type="caution">
    <text evidence="6">The sequence shown here is derived from an EMBL/GenBank/DDBJ whole genome shotgun (WGS) entry which is preliminary data.</text>
</comment>
<feature type="region of interest" description="Disordered" evidence="3">
    <location>
        <begin position="804"/>
        <end position="824"/>
    </location>
</feature>
<dbReference type="InterPro" id="IPR016534">
    <property type="entry name" value="VPS16"/>
</dbReference>
<dbReference type="Pfam" id="PF04840">
    <property type="entry name" value="Vps16_C"/>
    <property type="match status" value="1"/>
</dbReference>
<dbReference type="GO" id="GO:0030897">
    <property type="term" value="C:HOPS complex"/>
    <property type="evidence" value="ECO:0007669"/>
    <property type="project" value="TreeGrafter"/>
</dbReference>
<dbReference type="EMBL" id="JANEYF010001281">
    <property type="protein sequence ID" value="KAJ8965026.1"/>
    <property type="molecule type" value="Genomic_DNA"/>
</dbReference>
<name>A0AAV8ZL33_9CUCU</name>
<dbReference type="InterPro" id="IPR006926">
    <property type="entry name" value="Vps16_N"/>
</dbReference>
<keyword evidence="7" id="KW-1185">Reference proteome</keyword>
<dbReference type="Gene3D" id="1.10.150.780">
    <property type="entry name" value="Vps16, C-terminal region"/>
    <property type="match status" value="1"/>
</dbReference>
<evidence type="ECO:0000259" key="4">
    <source>
        <dbReference type="Pfam" id="PF04840"/>
    </source>
</evidence>
<dbReference type="Pfam" id="PF11901">
    <property type="entry name" value="DM9"/>
    <property type="match status" value="2"/>
</dbReference>
<protein>
    <recommendedName>
        <fullName evidence="2">Vacuolar protein sorting-associated protein 16 homolog</fullName>
    </recommendedName>
</protein>
<dbReference type="GO" id="GO:0005765">
    <property type="term" value="C:lysosomal membrane"/>
    <property type="evidence" value="ECO:0007669"/>
    <property type="project" value="TreeGrafter"/>
</dbReference>
<dbReference type="SUPFAM" id="SSF50978">
    <property type="entry name" value="WD40 repeat-like"/>
    <property type="match status" value="1"/>
</dbReference>
<dbReference type="PANTHER" id="PTHR12811:SF0">
    <property type="entry name" value="VACUOLAR PROTEIN SORTING-ASSOCIATED PROTEIN 16 HOMOLOG"/>
    <property type="match status" value="1"/>
</dbReference>
<sequence>MEVLLLSVEMTKKFVKVQGTGQPIVSIFSGSGKQIASFKWIRRPIVHMGWTNDEKLICIQEDGMVVIHDMFGKYLHTFAISQKVQDAKVIDAKIFISPQNFTGIAVMTSNFKIFLVNNIQDPKTRQLSELPRSSIQPTSWAVVSEDNTEVLIARSLELYRLKQDEHHTSAMLEPDITNKYTLILEMSVSHNARHLALFTDSGHLWLGSTDLRTKYCEIDTSTFYKPKQLVWCGNEAVVLYWERDSNLLVVGKYGQKMLYSYDSSIHLVAEIDGVRIVSNTQHELLQKVPEVVQKIFRINSTDPGSFLLEASKQFQKGSHKANEYICLVKDDLQIAVNQCIEAVGYEFDTEVQKNVDTEEETVAREIAEKLGYTSGISYSEIASTASEYGRKKLAIKLLDYESKASEQVKLLLELGENTPALIKAIESGDTDLVYTVILKLRETMPLGDFKMTIRNFPVAQSLYIKYCKEHSTQALNEIYIQEDDFSAQAQTFILESLDEKKNHMRDALLASALEAYKRGRKDLYVSMCDETLKLLRFQKDFEEKLPGGRNKFIGKSVHNTCKILLEMNETKLAEKFRNDFKIPDKRYWWLKINSLAQVKDWIELEKFSKVKKSPIGYAPFVDVCLQNDNRHEALKYLAKVSDDIKVKYCIKVGCLEEAADIAFHQRDVQAYYWVDTVARGGIPTTALHGGVDIDGHQIYVGRAFHEGDWIPAKVIPGKFVAYVAYNGEEIAKDSFQVLCEQRFDWVPGHGGNIPGDAVEGGRTSDGEPLYVGRVHHQGSNTVGKFKDMAEYGFKPEYLPSAPLESNENYSYPQPTNSQGDPCSLSCNPTNNNNFKPPFYHVLPPNYSPYIQPATFRPIHPIDENSIKAYYWVDTHAWGGVPSTALHGGVDIDGEQIYVGRAYHEGDWLPAKVLCEQRFDWVPNHGGFIPPGAVEGGRTSDGEILYIGRVHHEGSRTVGKVQPSHGVCYIPFDGEELSFDDYEILILRR</sequence>
<evidence type="ECO:0000313" key="7">
    <source>
        <dbReference type="Proteomes" id="UP001162156"/>
    </source>
</evidence>
<dbReference type="GO" id="GO:0005768">
    <property type="term" value="C:endosome"/>
    <property type="evidence" value="ECO:0007669"/>
    <property type="project" value="TreeGrafter"/>
</dbReference>
<reference evidence="6" key="1">
    <citation type="journal article" date="2023" name="Insect Mol. Biol.">
        <title>Genome sequencing provides insights into the evolution of gene families encoding plant cell wall-degrading enzymes in longhorned beetles.</title>
        <authorList>
            <person name="Shin N.R."/>
            <person name="Okamura Y."/>
            <person name="Kirsch R."/>
            <person name="Pauchet Y."/>
        </authorList>
    </citation>
    <scope>NUCLEOTIDE SEQUENCE</scope>
    <source>
        <strain evidence="6">RBIC_L_NR</strain>
    </source>
</reference>
<dbReference type="GO" id="GO:0006886">
    <property type="term" value="P:intracellular protein transport"/>
    <property type="evidence" value="ECO:0007669"/>
    <property type="project" value="InterPro"/>
</dbReference>
<evidence type="ECO:0000256" key="2">
    <source>
        <dbReference type="ARBA" id="ARBA00017947"/>
    </source>
</evidence>
<gene>
    <name evidence="6" type="ORF">NQ314_004424</name>
</gene>
<evidence type="ECO:0000256" key="3">
    <source>
        <dbReference type="SAM" id="MobiDB-lite"/>
    </source>
</evidence>
<dbReference type="Pfam" id="PF04841">
    <property type="entry name" value="Vps16_N"/>
    <property type="match status" value="1"/>
</dbReference>
<accession>A0AAV8ZL33</accession>
<dbReference type="GO" id="GO:0003779">
    <property type="term" value="F:actin binding"/>
    <property type="evidence" value="ECO:0007669"/>
    <property type="project" value="TreeGrafter"/>
</dbReference>
<dbReference type="SMART" id="SM00696">
    <property type="entry name" value="DM9"/>
    <property type="match status" value="4"/>
</dbReference>
<feature type="domain" description="Vps16 N-terminal" evidence="5">
    <location>
        <begin position="14"/>
        <end position="353"/>
    </location>
</feature>
<proteinExistence type="inferred from homology"/>
<evidence type="ECO:0000313" key="6">
    <source>
        <dbReference type="EMBL" id="KAJ8965026.1"/>
    </source>
</evidence>
<dbReference type="AlphaFoldDB" id="A0AAV8ZL33"/>
<dbReference type="PANTHER" id="PTHR12811">
    <property type="entry name" value="VACUOLAR PROTEIN SORTING VPS16"/>
    <property type="match status" value="1"/>
</dbReference>
<dbReference type="InterPro" id="IPR006925">
    <property type="entry name" value="Vps16_C"/>
</dbReference>
<dbReference type="GO" id="GO:0042144">
    <property type="term" value="P:vacuole fusion, non-autophagic"/>
    <property type="evidence" value="ECO:0007669"/>
    <property type="project" value="TreeGrafter"/>
</dbReference>
<feature type="domain" description="Vps16 C-terminal" evidence="4">
    <location>
        <begin position="376"/>
        <end position="670"/>
    </location>
</feature>
<dbReference type="InterPro" id="IPR006616">
    <property type="entry name" value="DM9_repeat"/>
</dbReference>
<evidence type="ECO:0000259" key="5">
    <source>
        <dbReference type="Pfam" id="PF04841"/>
    </source>
</evidence>